<organism evidence="2 3">
    <name type="scientific">Tanacetum coccineum</name>
    <dbReference type="NCBI Taxonomy" id="301880"/>
    <lineage>
        <taxon>Eukaryota</taxon>
        <taxon>Viridiplantae</taxon>
        <taxon>Streptophyta</taxon>
        <taxon>Embryophyta</taxon>
        <taxon>Tracheophyta</taxon>
        <taxon>Spermatophyta</taxon>
        <taxon>Magnoliopsida</taxon>
        <taxon>eudicotyledons</taxon>
        <taxon>Gunneridae</taxon>
        <taxon>Pentapetalae</taxon>
        <taxon>asterids</taxon>
        <taxon>campanulids</taxon>
        <taxon>Asterales</taxon>
        <taxon>Asteraceae</taxon>
        <taxon>Asteroideae</taxon>
        <taxon>Anthemideae</taxon>
        <taxon>Anthemidinae</taxon>
        <taxon>Tanacetum</taxon>
    </lineage>
</organism>
<feature type="coiled-coil region" evidence="1">
    <location>
        <begin position="11"/>
        <end position="66"/>
    </location>
</feature>
<reference evidence="2" key="2">
    <citation type="submission" date="2022-01" db="EMBL/GenBank/DDBJ databases">
        <authorList>
            <person name="Yamashiro T."/>
            <person name="Shiraishi A."/>
            <person name="Satake H."/>
            <person name="Nakayama K."/>
        </authorList>
    </citation>
    <scope>NUCLEOTIDE SEQUENCE</scope>
</reference>
<dbReference type="Proteomes" id="UP001151760">
    <property type="component" value="Unassembled WGS sequence"/>
</dbReference>
<feature type="coiled-coil region" evidence="1">
    <location>
        <begin position="101"/>
        <end position="155"/>
    </location>
</feature>
<keyword evidence="1" id="KW-0175">Coiled coil</keyword>
<reference evidence="2" key="1">
    <citation type="journal article" date="2022" name="Int. J. Mol. Sci.">
        <title>Draft Genome of Tanacetum Coccineum: Genomic Comparison of Closely Related Tanacetum-Family Plants.</title>
        <authorList>
            <person name="Yamashiro T."/>
            <person name="Shiraishi A."/>
            <person name="Nakayama K."/>
            <person name="Satake H."/>
        </authorList>
    </citation>
    <scope>NUCLEOTIDE SEQUENCE</scope>
</reference>
<gene>
    <name evidence="2" type="ORF">Tco_0937670</name>
</gene>
<keyword evidence="3" id="KW-1185">Reference proteome</keyword>
<protein>
    <submittedName>
        <fullName evidence="2">Uncharacterized protein</fullName>
    </submittedName>
</protein>
<comment type="caution">
    <text evidence="2">The sequence shown here is derived from an EMBL/GenBank/DDBJ whole genome shotgun (WGS) entry which is preliminary data.</text>
</comment>
<evidence type="ECO:0000256" key="1">
    <source>
        <dbReference type="SAM" id="Coils"/>
    </source>
</evidence>
<evidence type="ECO:0000313" key="2">
    <source>
        <dbReference type="EMBL" id="GJT37805.1"/>
    </source>
</evidence>
<sequence>MYMNSWDKLSLESYKAKCEKLEKENGKYIITFSSLYDNDRKYTKKIKEQEDSLDMMSGQLAELNNTVKIQQTTISELKACLRKNDFENEHLKSKVVAFTTVQNLRARVNELQSENENLKSKVFDCTMCQNLQVQVEELKSVNESLNLTVEELYKARALAEATLRRKRCLD</sequence>
<evidence type="ECO:0000313" key="3">
    <source>
        <dbReference type="Proteomes" id="UP001151760"/>
    </source>
</evidence>
<proteinExistence type="predicted"/>
<dbReference type="EMBL" id="BQNB010015253">
    <property type="protein sequence ID" value="GJT37805.1"/>
    <property type="molecule type" value="Genomic_DNA"/>
</dbReference>
<accession>A0ABQ5DEX2</accession>
<name>A0ABQ5DEX2_9ASTR</name>